<dbReference type="AlphaFoldDB" id="D1B0V2"/>
<keyword evidence="3" id="KW-1185">Reference proteome</keyword>
<keyword evidence="1" id="KW-0812">Transmembrane</keyword>
<sequence length="32" mass="3531">MTLLDWSQIGFLIIVVIIGVGGLIKVLFTKEN</sequence>
<protein>
    <submittedName>
        <fullName evidence="2">Uncharacterized protein</fullName>
    </submittedName>
</protein>
<gene>
    <name evidence="2" type="ordered locus">Sdel_0058</name>
</gene>
<evidence type="ECO:0000313" key="2">
    <source>
        <dbReference type="EMBL" id="ACZ11096.1"/>
    </source>
</evidence>
<dbReference type="KEGG" id="sdl:Sdel_0058"/>
<accession>D1B0V2</accession>
<organism evidence="2 3">
    <name type="scientific">Sulfurospirillum deleyianum (strain ATCC 51133 / DSM 6946 / 5175)</name>
    <dbReference type="NCBI Taxonomy" id="525898"/>
    <lineage>
        <taxon>Bacteria</taxon>
        <taxon>Pseudomonadati</taxon>
        <taxon>Campylobacterota</taxon>
        <taxon>Epsilonproteobacteria</taxon>
        <taxon>Campylobacterales</taxon>
        <taxon>Sulfurospirillaceae</taxon>
        <taxon>Sulfurospirillum</taxon>
    </lineage>
</organism>
<reference evidence="3" key="1">
    <citation type="submission" date="2009-11" db="EMBL/GenBank/DDBJ databases">
        <title>The complete genome of Sulfurospirillum deleyianum DSM 6946.</title>
        <authorList>
            <consortium name="US DOE Joint Genome Institute (JGI-PGF)"/>
            <person name="Lucas S."/>
            <person name="Copeland A."/>
            <person name="Lapidus A."/>
            <person name="Glavina del Rio T."/>
            <person name="Dalin E."/>
            <person name="Tice H."/>
            <person name="Bruce D."/>
            <person name="Goodwin L."/>
            <person name="Pitluck S."/>
            <person name="Kyrpides N."/>
            <person name="Mavromatis K."/>
            <person name="Ivanova N."/>
            <person name="Ovchinnikova G."/>
            <person name="Munk A.C."/>
            <person name="Lu M."/>
            <person name="Brettin T."/>
            <person name="Detter J.C."/>
            <person name="Han C."/>
            <person name="Tapia R."/>
            <person name="Larimer F."/>
            <person name="Land M."/>
            <person name="Hauser L."/>
            <person name="Markowitz V."/>
            <person name="Cheng J.F."/>
            <person name="Hugenholtz P."/>
            <person name="Woyke T."/>
            <person name="Wu D."/>
            <person name="Aumann P."/>
            <person name="Schneider S."/>
            <person name="Lang E."/>
            <person name="Spring S."/>
            <person name="Klenk H.P."/>
            <person name="Eisen J.A."/>
        </authorList>
    </citation>
    <scope>NUCLEOTIDE SEQUENCE [LARGE SCALE GENOMIC DNA]</scope>
    <source>
        <strain evidence="3">ATCC 51133 / DSM 6946 / 5175</strain>
    </source>
</reference>
<dbReference type="HOGENOM" id="CLU_3391754_0_0_7"/>
<dbReference type="Proteomes" id="UP000002222">
    <property type="component" value="Chromosome"/>
</dbReference>
<dbReference type="EMBL" id="CP001816">
    <property type="protein sequence ID" value="ACZ11096.1"/>
    <property type="molecule type" value="Genomic_DNA"/>
</dbReference>
<proteinExistence type="predicted"/>
<feature type="transmembrane region" description="Helical" evidence="1">
    <location>
        <begin position="6"/>
        <end position="28"/>
    </location>
</feature>
<name>D1B0V2_SULD5</name>
<reference evidence="2 3" key="2">
    <citation type="journal article" date="2010" name="Stand. Genomic Sci.">
        <title>Complete genome sequence of Sulfurospirillum deleyianum type strain (5175).</title>
        <authorList>
            <person name="Sikorski J."/>
            <person name="Lapidus A."/>
            <person name="Copeland A."/>
            <person name="Glavina Del Rio T."/>
            <person name="Nolan M."/>
            <person name="Lucas S."/>
            <person name="Chen F."/>
            <person name="Tice H."/>
            <person name="Cheng J.F."/>
            <person name="Saunders E."/>
            <person name="Bruce D."/>
            <person name="Goodwin L."/>
            <person name="Pitluck S."/>
            <person name="Ovchinnikova G."/>
            <person name="Pati A."/>
            <person name="Ivanova N."/>
            <person name="Mavromatis K."/>
            <person name="Chen A."/>
            <person name="Palaniappan K."/>
            <person name="Chain P."/>
            <person name="Land M."/>
            <person name="Hauser L."/>
            <person name="Chang Y.J."/>
            <person name="Jeffries C.D."/>
            <person name="Brettin T."/>
            <person name="Detter J.C."/>
            <person name="Han C."/>
            <person name="Rohde M."/>
            <person name="Lang E."/>
            <person name="Spring S."/>
            <person name="Goker M."/>
            <person name="Bristow J."/>
            <person name="Eisen J.A."/>
            <person name="Markowitz V."/>
            <person name="Hugenholtz P."/>
            <person name="Kyrpides N.C."/>
            <person name="Klenk H.P."/>
        </authorList>
    </citation>
    <scope>NUCLEOTIDE SEQUENCE [LARGE SCALE GENOMIC DNA]</scope>
    <source>
        <strain evidence="3">ATCC 51133 / DSM 6946 / 5175</strain>
    </source>
</reference>
<keyword evidence="1" id="KW-1133">Transmembrane helix</keyword>
<keyword evidence="1" id="KW-0472">Membrane</keyword>
<evidence type="ECO:0000313" key="3">
    <source>
        <dbReference type="Proteomes" id="UP000002222"/>
    </source>
</evidence>
<evidence type="ECO:0000256" key="1">
    <source>
        <dbReference type="SAM" id="Phobius"/>
    </source>
</evidence>